<dbReference type="RefSeq" id="WP_176954482.1">
    <property type="nucleotide sequence ID" value="NZ_FMZO01000012.1"/>
</dbReference>
<organism evidence="3 4">
    <name type="scientific">Niabella drilacis (strain DSM 25811 / CCM 8410 / CCUG 62505 / LMG 26954 / E90)</name>
    <dbReference type="NCBI Taxonomy" id="1285928"/>
    <lineage>
        <taxon>Bacteria</taxon>
        <taxon>Pseudomonadati</taxon>
        <taxon>Bacteroidota</taxon>
        <taxon>Chitinophagia</taxon>
        <taxon>Chitinophagales</taxon>
        <taxon>Chitinophagaceae</taxon>
        <taxon>Niabella</taxon>
    </lineage>
</organism>
<dbReference type="GO" id="GO:0055085">
    <property type="term" value="P:transmembrane transport"/>
    <property type="evidence" value="ECO:0007669"/>
    <property type="project" value="InterPro"/>
</dbReference>
<gene>
    <name evidence="3" type="ORF">SAMN04487894_112101</name>
</gene>
<dbReference type="SUPFAM" id="SSF74653">
    <property type="entry name" value="TolA/TonB C-terminal domain"/>
    <property type="match status" value="1"/>
</dbReference>
<dbReference type="EMBL" id="FMZO01000012">
    <property type="protein sequence ID" value="SDD71879.1"/>
    <property type="molecule type" value="Genomic_DNA"/>
</dbReference>
<dbReference type="Gene3D" id="2.20.110.10">
    <property type="entry name" value="Histone H3 K4-specific methyltransferase SET7/9 N-terminal domain"/>
    <property type="match status" value="1"/>
</dbReference>
<dbReference type="Gene3D" id="3.30.1150.10">
    <property type="match status" value="1"/>
</dbReference>
<dbReference type="AlphaFoldDB" id="A0A1G6X1F8"/>
<accession>A0A1G6X1F8</accession>
<feature type="domain" description="TonB C-terminal" evidence="2">
    <location>
        <begin position="243"/>
        <end position="315"/>
    </location>
</feature>
<dbReference type="InterPro" id="IPR037682">
    <property type="entry name" value="TonB_C"/>
</dbReference>
<evidence type="ECO:0000256" key="1">
    <source>
        <dbReference type="SAM" id="SignalP"/>
    </source>
</evidence>
<evidence type="ECO:0000313" key="4">
    <source>
        <dbReference type="Proteomes" id="UP000198757"/>
    </source>
</evidence>
<dbReference type="InterPro" id="IPR011652">
    <property type="entry name" value="MORN_2"/>
</dbReference>
<dbReference type="Pfam" id="PF07661">
    <property type="entry name" value="MORN_2"/>
    <property type="match status" value="1"/>
</dbReference>
<sequence>MKRTIIATAWFIALSSTPSRAQNIERYYDTQWKETQPADARYYSRIQKTDSGWLLKNFFISEKSLQMTGLYSDEQQKIKNGEFIYYHSNGRPERKGKYIHDKKEGIWVSFHRNGMMADSAFHKNGQVLGGHKSWSPEGYLTDSSFFGTDGSGFKIAWFDNGSVSSAGLYGPGYRKKGKWKYYHKKGQPSSEEYYENGQQTGKKFFNEDGTPKADSTNPEKPADFPGGVQAWYKYLKHRLYFPPQYKLKNGDRATVVISFIIDESGKVSEAFVSDPFHPAFDVIALQLIQKSPDWVPATDQHNRHVKAYRTQPVTFLR</sequence>
<keyword evidence="1" id="KW-0732">Signal</keyword>
<name>A0A1G6X1F8_NIADE</name>
<protein>
    <submittedName>
        <fullName evidence="3">TonB family C-terminal domain-containing protein</fullName>
    </submittedName>
</protein>
<reference evidence="4" key="1">
    <citation type="submission" date="2016-10" db="EMBL/GenBank/DDBJ databases">
        <authorList>
            <person name="Varghese N."/>
            <person name="Submissions S."/>
        </authorList>
    </citation>
    <scope>NUCLEOTIDE SEQUENCE [LARGE SCALE GENOMIC DNA]</scope>
    <source>
        <strain evidence="4">DSM 25811 / CCM 8410 / LMG 26954 / E90</strain>
    </source>
</reference>
<evidence type="ECO:0000259" key="2">
    <source>
        <dbReference type="Pfam" id="PF03544"/>
    </source>
</evidence>
<proteinExistence type="predicted"/>
<feature type="chain" id="PRO_5011455023" evidence="1">
    <location>
        <begin position="22"/>
        <end position="317"/>
    </location>
</feature>
<evidence type="ECO:0000313" key="3">
    <source>
        <dbReference type="EMBL" id="SDD71879.1"/>
    </source>
</evidence>
<dbReference type="Pfam" id="PF03544">
    <property type="entry name" value="TonB_C"/>
    <property type="match status" value="1"/>
</dbReference>
<dbReference type="Gene3D" id="3.90.930.1">
    <property type="match status" value="1"/>
</dbReference>
<keyword evidence="4" id="KW-1185">Reference proteome</keyword>
<dbReference type="Proteomes" id="UP000198757">
    <property type="component" value="Unassembled WGS sequence"/>
</dbReference>
<feature type="signal peptide" evidence="1">
    <location>
        <begin position="1"/>
        <end position="21"/>
    </location>
</feature>
<dbReference type="SUPFAM" id="SSF82185">
    <property type="entry name" value="Histone H3 K4-specific methyltransferase SET7/9 N-terminal domain"/>
    <property type="match status" value="1"/>
</dbReference>
<dbReference type="STRING" id="1285928.SAMN04487894_112101"/>